<organism evidence="1 2">
    <name type="scientific">Hominifimenecus microfluidus</name>
    <dbReference type="NCBI Taxonomy" id="2885348"/>
    <lineage>
        <taxon>Bacteria</taxon>
        <taxon>Bacillati</taxon>
        <taxon>Bacillota</taxon>
        <taxon>Clostridia</taxon>
        <taxon>Lachnospirales</taxon>
        <taxon>Lachnospiraceae</taxon>
        <taxon>Hominifimenecus</taxon>
    </lineage>
</organism>
<name>A0AAE3JFP1_9FIRM</name>
<dbReference type="RefSeq" id="WP_308454796.1">
    <property type="nucleotide sequence ID" value="NZ_JAJEQR010000064.1"/>
</dbReference>
<dbReference type="Proteomes" id="UP001198182">
    <property type="component" value="Unassembled WGS sequence"/>
</dbReference>
<evidence type="ECO:0000313" key="1">
    <source>
        <dbReference type="EMBL" id="MCC2232389.1"/>
    </source>
</evidence>
<keyword evidence="2" id="KW-1185">Reference proteome</keyword>
<accession>A0AAE3JFP1</accession>
<sequence length="89" mass="10316">MEFMLACQTALKYFEKVDNDTGLYSIRDVGDRWVFSGGSKKPTVFYGKQAIAIKKDGEGILPFHLFDERNWELLDHAKDIEVPEEFQIK</sequence>
<dbReference type="EMBL" id="JAJEQR010000064">
    <property type="protein sequence ID" value="MCC2232389.1"/>
    <property type="molecule type" value="Genomic_DNA"/>
</dbReference>
<comment type="caution">
    <text evidence="1">The sequence shown here is derived from an EMBL/GenBank/DDBJ whole genome shotgun (WGS) entry which is preliminary data.</text>
</comment>
<dbReference type="AlphaFoldDB" id="A0AAE3JFP1"/>
<gene>
    <name evidence="1" type="ORF">LKD81_15545</name>
</gene>
<reference evidence="1" key="1">
    <citation type="submission" date="2021-10" db="EMBL/GenBank/DDBJ databases">
        <title>Anaerobic single-cell dispensing facilitates the cultivation of human gut bacteria.</title>
        <authorList>
            <person name="Afrizal A."/>
        </authorList>
    </citation>
    <scope>NUCLEOTIDE SEQUENCE</scope>
    <source>
        <strain evidence="1">CLA-AA-H215</strain>
    </source>
</reference>
<protein>
    <submittedName>
        <fullName evidence="1">Uncharacterized protein</fullName>
    </submittedName>
</protein>
<evidence type="ECO:0000313" key="2">
    <source>
        <dbReference type="Proteomes" id="UP001198182"/>
    </source>
</evidence>
<proteinExistence type="predicted"/>